<keyword evidence="2 4" id="KW-0238">DNA-binding</keyword>
<gene>
    <name evidence="6" type="ORF">SAMN05216378_1281</name>
</gene>
<dbReference type="InterPro" id="IPR009057">
    <property type="entry name" value="Homeodomain-like_sf"/>
</dbReference>
<dbReference type="PANTHER" id="PTHR47506:SF1">
    <property type="entry name" value="HTH-TYPE TRANSCRIPTIONAL REGULATOR YJDC"/>
    <property type="match status" value="1"/>
</dbReference>
<organism evidence="6 7">
    <name type="scientific">Paenibacillus catalpae</name>
    <dbReference type="NCBI Taxonomy" id="1045775"/>
    <lineage>
        <taxon>Bacteria</taxon>
        <taxon>Bacillati</taxon>
        <taxon>Bacillota</taxon>
        <taxon>Bacilli</taxon>
        <taxon>Bacillales</taxon>
        <taxon>Paenibacillaceae</taxon>
        <taxon>Paenibacillus</taxon>
    </lineage>
</organism>
<feature type="domain" description="HTH tetR-type" evidence="5">
    <location>
        <begin position="3"/>
        <end position="63"/>
    </location>
</feature>
<name>A0A1I1UXW7_9BACL</name>
<evidence type="ECO:0000256" key="3">
    <source>
        <dbReference type="ARBA" id="ARBA00023163"/>
    </source>
</evidence>
<dbReference type="GO" id="GO:0003677">
    <property type="term" value="F:DNA binding"/>
    <property type="evidence" value="ECO:0007669"/>
    <property type="project" value="UniProtKB-UniRule"/>
</dbReference>
<dbReference type="PROSITE" id="PS01081">
    <property type="entry name" value="HTH_TETR_1"/>
    <property type="match status" value="1"/>
</dbReference>
<dbReference type="GO" id="GO:0045892">
    <property type="term" value="P:negative regulation of DNA-templated transcription"/>
    <property type="evidence" value="ECO:0007669"/>
    <property type="project" value="UniProtKB-ARBA"/>
</dbReference>
<evidence type="ECO:0000313" key="6">
    <source>
        <dbReference type="EMBL" id="SFD75489.1"/>
    </source>
</evidence>
<dbReference type="STRING" id="1045775.SAMN05216378_1281"/>
<dbReference type="Proteomes" id="UP000198855">
    <property type="component" value="Unassembled WGS sequence"/>
</dbReference>
<dbReference type="FunFam" id="1.10.10.60:FF:000141">
    <property type="entry name" value="TetR family transcriptional regulator"/>
    <property type="match status" value="1"/>
</dbReference>
<evidence type="ECO:0000256" key="2">
    <source>
        <dbReference type="ARBA" id="ARBA00023125"/>
    </source>
</evidence>
<keyword evidence="3" id="KW-0804">Transcription</keyword>
<dbReference type="PRINTS" id="PR00455">
    <property type="entry name" value="HTHTETR"/>
</dbReference>
<evidence type="ECO:0000256" key="4">
    <source>
        <dbReference type="PROSITE-ProRule" id="PRU00335"/>
    </source>
</evidence>
<dbReference type="PROSITE" id="PS50977">
    <property type="entry name" value="HTH_TETR_2"/>
    <property type="match status" value="1"/>
</dbReference>
<reference evidence="7" key="1">
    <citation type="submission" date="2016-10" db="EMBL/GenBank/DDBJ databases">
        <authorList>
            <person name="Varghese N."/>
            <person name="Submissions S."/>
        </authorList>
    </citation>
    <scope>NUCLEOTIDE SEQUENCE [LARGE SCALE GENOMIC DNA]</scope>
    <source>
        <strain evidence="7">CGMCC 1.10784</strain>
    </source>
</reference>
<dbReference type="OrthoDB" id="9809994at2"/>
<protein>
    <submittedName>
        <fullName evidence="6">DNA-binding transcriptional regulator, AcrR family</fullName>
    </submittedName>
</protein>
<dbReference type="EMBL" id="FOMT01000001">
    <property type="protein sequence ID" value="SFD75489.1"/>
    <property type="molecule type" value="Genomic_DNA"/>
</dbReference>
<sequence length="183" mass="20664">MDDKKNLHIVATALEVFFKYGYKRVSMNDIAEAAGISRAGLYLYFKNKEEIFNAAIVHHGDILIEEIKKGLLLHNTTEEKMLYAFEVWAIRNFDVSQQSPEYKEITDSSYQFAREALDTSYAKLEALLASLLELSPAASNRIPPMRLAHLITGALRGYKSVANSSDELRHLIQDLLRIVSAGQ</sequence>
<dbReference type="PANTHER" id="PTHR47506">
    <property type="entry name" value="TRANSCRIPTIONAL REGULATORY PROTEIN"/>
    <property type="match status" value="1"/>
</dbReference>
<keyword evidence="7" id="KW-1185">Reference proteome</keyword>
<dbReference type="AlphaFoldDB" id="A0A1I1UXW7"/>
<dbReference type="SUPFAM" id="SSF46689">
    <property type="entry name" value="Homeodomain-like"/>
    <property type="match status" value="1"/>
</dbReference>
<dbReference type="InterPro" id="IPR023772">
    <property type="entry name" value="DNA-bd_HTH_TetR-type_CS"/>
</dbReference>
<keyword evidence="1" id="KW-0805">Transcription regulation</keyword>
<accession>A0A1I1UXW7</accession>
<dbReference type="Gene3D" id="1.10.357.10">
    <property type="entry name" value="Tetracycline Repressor, domain 2"/>
    <property type="match status" value="1"/>
</dbReference>
<evidence type="ECO:0000256" key="1">
    <source>
        <dbReference type="ARBA" id="ARBA00023015"/>
    </source>
</evidence>
<dbReference type="Pfam" id="PF00440">
    <property type="entry name" value="TetR_N"/>
    <property type="match status" value="1"/>
</dbReference>
<feature type="DNA-binding region" description="H-T-H motif" evidence="4">
    <location>
        <begin position="26"/>
        <end position="45"/>
    </location>
</feature>
<proteinExistence type="predicted"/>
<evidence type="ECO:0000259" key="5">
    <source>
        <dbReference type="PROSITE" id="PS50977"/>
    </source>
</evidence>
<dbReference type="InterPro" id="IPR001647">
    <property type="entry name" value="HTH_TetR"/>
</dbReference>
<evidence type="ECO:0000313" key="7">
    <source>
        <dbReference type="Proteomes" id="UP000198855"/>
    </source>
</evidence>